<evidence type="ECO:0000313" key="4">
    <source>
        <dbReference type="Proteomes" id="UP000693738"/>
    </source>
</evidence>
<feature type="compositionally biased region" description="Acidic residues" evidence="2">
    <location>
        <begin position="241"/>
        <end position="252"/>
    </location>
</feature>
<evidence type="ECO:0000256" key="2">
    <source>
        <dbReference type="SAM" id="MobiDB-lite"/>
    </source>
</evidence>
<comment type="caution">
    <text evidence="3">The sequence shown here is derived from an EMBL/GenBank/DDBJ whole genome shotgun (WGS) entry which is preliminary data.</text>
</comment>
<accession>A0A8J2ITX9</accession>
<organism evidence="3 4">
    <name type="scientific">Fusarium equiseti</name>
    <name type="common">Fusarium scirpi</name>
    <dbReference type="NCBI Taxonomy" id="61235"/>
    <lineage>
        <taxon>Eukaryota</taxon>
        <taxon>Fungi</taxon>
        <taxon>Dikarya</taxon>
        <taxon>Ascomycota</taxon>
        <taxon>Pezizomycotina</taxon>
        <taxon>Sordariomycetes</taxon>
        <taxon>Hypocreomycetidae</taxon>
        <taxon>Hypocreales</taxon>
        <taxon>Nectriaceae</taxon>
        <taxon>Fusarium</taxon>
        <taxon>Fusarium incarnatum-equiseti species complex</taxon>
    </lineage>
</organism>
<dbReference type="AlphaFoldDB" id="A0A8J2ITX9"/>
<gene>
    <name evidence="3" type="ORF">FEQUK3_LOCUS5539</name>
</gene>
<sequence length="286" mass="32544">MEPESRDSKRGIFWDHVFESQSLVARNKKRPSSSPTLPPTKRARSTLLEATCRAPDGIYDAIAGMRDYEITLQKRVVVRNQERAAFQDSKTSYIEQQALSSLESKIRFLRRSIQTLERDREPIKERVKELEKLRSVMRLPDTANMRGLDEVNRKLQENSTAISNAEKTLQQTIEALDRQKVAGEKLAASVEENYNEAAKQLLAWHTLMKLVQGFPSSMDKVNAVLKMQDTSLEEMAFFDENQEEDEEDDSGIDEPLIKTPELPDLSGWGPLDGNTKLAKAPLHNDI</sequence>
<reference evidence="3" key="1">
    <citation type="submission" date="2021-05" db="EMBL/GenBank/DDBJ databases">
        <authorList>
            <person name="Khan N."/>
        </authorList>
    </citation>
    <scope>NUCLEOTIDE SEQUENCE</scope>
</reference>
<protein>
    <submittedName>
        <fullName evidence="3">Uncharacterized protein</fullName>
    </submittedName>
</protein>
<dbReference type="EMBL" id="CAJSTJ010000130">
    <property type="protein sequence ID" value="CAG7559817.1"/>
    <property type="molecule type" value="Genomic_DNA"/>
</dbReference>
<feature type="region of interest" description="Disordered" evidence="2">
    <location>
        <begin position="241"/>
        <end position="286"/>
    </location>
</feature>
<keyword evidence="1" id="KW-0175">Coiled coil</keyword>
<evidence type="ECO:0000256" key="1">
    <source>
        <dbReference type="SAM" id="Coils"/>
    </source>
</evidence>
<feature type="coiled-coil region" evidence="1">
    <location>
        <begin position="99"/>
        <end position="182"/>
    </location>
</feature>
<proteinExistence type="predicted"/>
<dbReference type="Proteomes" id="UP000693738">
    <property type="component" value="Unassembled WGS sequence"/>
</dbReference>
<name>A0A8J2ITX9_FUSEQ</name>
<evidence type="ECO:0000313" key="3">
    <source>
        <dbReference type="EMBL" id="CAG7559817.1"/>
    </source>
</evidence>